<keyword evidence="3" id="KW-1185">Reference proteome</keyword>
<feature type="region of interest" description="Disordered" evidence="1">
    <location>
        <begin position="1"/>
        <end position="63"/>
    </location>
</feature>
<protein>
    <submittedName>
        <fullName evidence="2">Uncharacterized protein</fullName>
    </submittedName>
</protein>
<accession>F7ZET5</accession>
<proteinExistence type="predicted"/>
<dbReference type="AlphaFoldDB" id="F7ZET5"/>
<dbReference type="KEGG" id="rli:RLO149_c001340"/>
<dbReference type="EMBL" id="CP002623">
    <property type="protein sequence ID" value="AEI92166.1"/>
    <property type="molecule type" value="Genomic_DNA"/>
</dbReference>
<name>F7ZET5_ROSLO</name>
<dbReference type="Proteomes" id="UP000001353">
    <property type="component" value="Chromosome"/>
</dbReference>
<evidence type="ECO:0000313" key="3">
    <source>
        <dbReference type="Proteomes" id="UP000001353"/>
    </source>
</evidence>
<gene>
    <name evidence="2" type="ordered locus">RLO149_c001340</name>
</gene>
<reference evidence="2 3" key="1">
    <citation type="journal article" date="2011" name="BMC Genomics">
        <title>Comparative genome analysis and genome-guided physiological analysis of Roseobacter litoralis.</title>
        <authorList>
            <person name="Kalhoefer D."/>
            <person name="Thole S."/>
            <person name="Voget S."/>
            <person name="Lehmann R."/>
            <person name="Liesegang H."/>
            <person name="Wollher A."/>
            <person name="Daniel R."/>
            <person name="Simon M."/>
            <person name="Brinkhoff T."/>
        </authorList>
    </citation>
    <scope>NUCLEOTIDE SEQUENCE [LARGE SCALE GENOMIC DNA]</scope>
    <source>
        <strain evidence="3">ATCC 49566 / DSM 6996 / JCM 21268 / NBRC 15278 / OCh 149</strain>
    </source>
</reference>
<feature type="compositionally biased region" description="Basic and acidic residues" evidence="1">
    <location>
        <begin position="15"/>
        <end position="25"/>
    </location>
</feature>
<evidence type="ECO:0000256" key="1">
    <source>
        <dbReference type="SAM" id="MobiDB-lite"/>
    </source>
</evidence>
<sequence>MTVRSASNLRCVRTPPHDLGRDRTRPLLGASSTWPLGPVPTPVVQAQKTDATPDAAQKNSGDDNVHRRCVLVTRFVPLE</sequence>
<evidence type="ECO:0000313" key="2">
    <source>
        <dbReference type="EMBL" id="AEI92166.1"/>
    </source>
</evidence>
<dbReference type="STRING" id="391595.RLO149_c001340"/>
<organism evidence="2 3">
    <name type="scientific">Roseobacter litoralis (strain ATCC 49566 / DSM 6996 / JCM 21268 / NBRC 15278 / OCh 149)</name>
    <dbReference type="NCBI Taxonomy" id="391595"/>
    <lineage>
        <taxon>Bacteria</taxon>
        <taxon>Pseudomonadati</taxon>
        <taxon>Pseudomonadota</taxon>
        <taxon>Alphaproteobacteria</taxon>
        <taxon>Rhodobacterales</taxon>
        <taxon>Roseobacteraceae</taxon>
        <taxon>Roseobacter</taxon>
    </lineage>
</organism>
<dbReference type="HOGENOM" id="CLU_2603844_0_0_5"/>